<protein>
    <submittedName>
        <fullName evidence="2">Uncharacterized protein</fullName>
    </submittedName>
</protein>
<evidence type="ECO:0000313" key="2">
    <source>
        <dbReference type="EMBL" id="RUT73655.1"/>
    </source>
</evidence>
<proteinExistence type="predicted"/>
<keyword evidence="1" id="KW-0732">Signal</keyword>
<evidence type="ECO:0000313" key="3">
    <source>
        <dbReference type="Proteomes" id="UP000282985"/>
    </source>
</evidence>
<reference evidence="2 3" key="1">
    <citation type="submission" date="2018-11" db="EMBL/GenBank/DDBJ databases">
        <title>Parancylomarina longa gen. nov., sp. nov., isolated from sediments of southern Okinawa.</title>
        <authorList>
            <person name="Fu T."/>
        </authorList>
    </citation>
    <scope>NUCLEOTIDE SEQUENCE [LARGE SCALE GENOMIC DNA]</scope>
    <source>
        <strain evidence="2 3">T3-2 S1-C</strain>
    </source>
</reference>
<keyword evidence="3" id="KW-1185">Reference proteome</keyword>
<evidence type="ECO:0000256" key="1">
    <source>
        <dbReference type="SAM" id="SignalP"/>
    </source>
</evidence>
<feature type="signal peptide" evidence="1">
    <location>
        <begin position="1"/>
        <end position="21"/>
    </location>
</feature>
<dbReference type="AlphaFoldDB" id="A0A434AGY4"/>
<dbReference type="Proteomes" id="UP000282985">
    <property type="component" value="Unassembled WGS sequence"/>
</dbReference>
<comment type="caution">
    <text evidence="2">The sequence shown here is derived from an EMBL/GenBank/DDBJ whole genome shotgun (WGS) entry which is preliminary data.</text>
</comment>
<feature type="chain" id="PRO_5019244923" evidence="1">
    <location>
        <begin position="22"/>
        <end position="173"/>
    </location>
</feature>
<sequence>MKIKLLYSILVGLLISFSSFAQQNSDPLPPAGQDVVIGVNAWLEFNIEYPNVDFKYDPSGQGTNATWDTNNVNIFGNVPWDFNVYADAANLTNITDPSSTDVIPVSKIALSVGSTSLGNLSTSYPSNLKSGSMSDSFILEYDLDISTLGSLRYGSYQVSLTYSVTSSVFAVTP</sequence>
<dbReference type="RefSeq" id="WP_127344317.1">
    <property type="nucleotide sequence ID" value="NZ_RJJX01000018.1"/>
</dbReference>
<gene>
    <name evidence="2" type="ORF">DLK05_12580</name>
</gene>
<dbReference type="EMBL" id="RJJX01000018">
    <property type="protein sequence ID" value="RUT73655.1"/>
    <property type="molecule type" value="Genomic_DNA"/>
</dbReference>
<organism evidence="2 3">
    <name type="scientific">Ancylomarina longa</name>
    <dbReference type="NCBI Taxonomy" id="2487017"/>
    <lineage>
        <taxon>Bacteria</taxon>
        <taxon>Pseudomonadati</taxon>
        <taxon>Bacteroidota</taxon>
        <taxon>Bacteroidia</taxon>
        <taxon>Marinilabiliales</taxon>
        <taxon>Marinifilaceae</taxon>
        <taxon>Ancylomarina</taxon>
    </lineage>
</organism>
<name>A0A434AGY4_9BACT</name>
<accession>A0A434AGY4</accession>